<organism evidence="1 2">
    <name type="scientific">Burkholderia aenigmatica</name>
    <dbReference type="NCBI Taxonomy" id="2015348"/>
    <lineage>
        <taxon>Bacteria</taxon>
        <taxon>Pseudomonadati</taxon>
        <taxon>Pseudomonadota</taxon>
        <taxon>Betaproteobacteria</taxon>
        <taxon>Burkholderiales</taxon>
        <taxon>Burkholderiaceae</taxon>
        <taxon>Burkholderia</taxon>
        <taxon>Burkholderia cepacia complex</taxon>
    </lineage>
</organism>
<evidence type="ECO:0000313" key="2">
    <source>
        <dbReference type="Proteomes" id="UP000494301"/>
    </source>
</evidence>
<sequence>MNNNRMRNFGGGTAIAITPLHRDIVKGLILNGEFDLLKNTTHLDEVFKLAQHPEETKLAIDTYLNFTQQIESLNCSLTFFGFRQGGWIENGQMQAGDWKSILSDDKQSFKKPPVLMFAFSLQSKTHNNPSFEVKYYIPLEFMLLALASMVSHIWLQVFFDENQPIPWQEIQQIGRGA</sequence>
<protein>
    <submittedName>
        <fullName evidence="1">Uncharacterized protein</fullName>
    </submittedName>
</protein>
<proteinExistence type="predicted"/>
<name>A0A6J5JG70_9BURK</name>
<reference evidence="1 2" key="1">
    <citation type="submission" date="2020-04" db="EMBL/GenBank/DDBJ databases">
        <authorList>
            <person name="Depoorter E."/>
        </authorList>
    </citation>
    <scope>NUCLEOTIDE SEQUENCE [LARGE SCALE GENOMIC DNA]</scope>
    <source>
        <strain evidence="1 2">BCC0217</strain>
    </source>
</reference>
<dbReference type="Proteomes" id="UP000494301">
    <property type="component" value="Unassembled WGS sequence"/>
</dbReference>
<dbReference type="AlphaFoldDB" id="A0A6J5JG70"/>
<accession>A0A6J5JG70</accession>
<gene>
    <name evidence="1" type="ORF">BLA3211_06058</name>
</gene>
<evidence type="ECO:0000313" key="1">
    <source>
        <dbReference type="EMBL" id="CAB3970674.1"/>
    </source>
</evidence>
<dbReference type="RefSeq" id="WP_150981145.1">
    <property type="nucleotide sequence ID" value="NZ_CABWIL020000025.1"/>
</dbReference>
<dbReference type="EMBL" id="CABWIL020000025">
    <property type="protein sequence ID" value="CAB3970674.1"/>
    <property type="molecule type" value="Genomic_DNA"/>
</dbReference>
<dbReference type="GeneID" id="61526655"/>